<keyword evidence="5 11" id="KW-0479">Metal-binding</keyword>
<comment type="caution">
    <text evidence="13">The sequence shown here is derived from an EMBL/GenBank/DDBJ whole genome shotgun (WGS) entry which is preliminary data.</text>
</comment>
<dbReference type="AlphaFoldDB" id="A0AAV6I143"/>
<keyword evidence="8 11" id="KW-0408">Iron</keyword>
<dbReference type="PRINTS" id="PR00385">
    <property type="entry name" value="P450"/>
</dbReference>
<name>A0AAV6I143_9ERIC</name>
<keyword evidence="3 11" id="KW-0349">Heme</keyword>
<evidence type="ECO:0000313" key="14">
    <source>
        <dbReference type="Proteomes" id="UP000823749"/>
    </source>
</evidence>
<dbReference type="InterPro" id="IPR002401">
    <property type="entry name" value="Cyt_P450_E_grp-I"/>
</dbReference>
<evidence type="ECO:0000256" key="7">
    <source>
        <dbReference type="ARBA" id="ARBA00023002"/>
    </source>
</evidence>
<dbReference type="Gene3D" id="1.10.630.10">
    <property type="entry name" value="Cytochrome P450"/>
    <property type="match status" value="1"/>
</dbReference>
<evidence type="ECO:0000256" key="6">
    <source>
        <dbReference type="ARBA" id="ARBA00022989"/>
    </source>
</evidence>
<dbReference type="GO" id="GO:0016705">
    <property type="term" value="F:oxidoreductase activity, acting on paired donors, with incorporation or reduction of molecular oxygen"/>
    <property type="evidence" value="ECO:0007669"/>
    <property type="project" value="InterPro"/>
</dbReference>
<accession>A0AAV6I143</accession>
<evidence type="ECO:0000256" key="9">
    <source>
        <dbReference type="ARBA" id="ARBA00023033"/>
    </source>
</evidence>
<keyword evidence="10" id="KW-0472">Membrane</keyword>
<evidence type="ECO:0008006" key="15">
    <source>
        <dbReference type="Google" id="ProtNLM"/>
    </source>
</evidence>
<dbReference type="PROSITE" id="PS00086">
    <property type="entry name" value="CYTOCHROME_P450"/>
    <property type="match status" value="1"/>
</dbReference>
<reference evidence="13" key="1">
    <citation type="submission" date="2020-08" db="EMBL/GenBank/DDBJ databases">
        <title>Plant Genome Project.</title>
        <authorList>
            <person name="Zhang R.-G."/>
        </authorList>
    </citation>
    <scope>NUCLEOTIDE SEQUENCE</scope>
    <source>
        <strain evidence="13">WSP0</strain>
        <tissue evidence="13">Leaf</tissue>
    </source>
</reference>
<dbReference type="SUPFAM" id="SSF48264">
    <property type="entry name" value="Cytochrome P450"/>
    <property type="match status" value="1"/>
</dbReference>
<keyword evidence="7 12" id="KW-0560">Oxidoreductase</keyword>
<feature type="binding site" description="axial binding residue" evidence="11">
    <location>
        <position position="459"/>
    </location>
    <ligand>
        <name>heme</name>
        <dbReference type="ChEBI" id="CHEBI:30413"/>
    </ligand>
    <ligandPart>
        <name>Fe</name>
        <dbReference type="ChEBI" id="CHEBI:18248"/>
    </ligandPart>
</feature>
<dbReference type="PRINTS" id="PR00463">
    <property type="entry name" value="EP450I"/>
</dbReference>
<keyword evidence="14" id="KW-1185">Reference proteome</keyword>
<evidence type="ECO:0000313" key="13">
    <source>
        <dbReference type="EMBL" id="KAG5521330.1"/>
    </source>
</evidence>
<gene>
    <name evidence="13" type="ORF">RHGRI_033773</name>
</gene>
<dbReference type="Pfam" id="PF00067">
    <property type="entry name" value="p450"/>
    <property type="match status" value="1"/>
</dbReference>
<sequence>MIITFLSSGLCIFLLVVLVRFLHKVWWTPIRIRHIMASQGIKGPAYRFLHGNTKEIIRMRGESIITPMDFSSHHIFARLLPDIHAWKQLYGRNYLSWYGPQAQLVVTDPELIKEIMNNKDGVYLKGRLDQFSKKLLGDGIVVAEGEKWLKLRKIANHAFYAESLKGMVPAMIASVETMLERWTQHEDKEIEVNKESRLLTAEVISRTAFGSSYLEGEKIFDMLMKMGLITAKNRFKIRLPGSGMFWKSRDVLESDKIEQAIRESIIGMIDKREEKMVTGEENNYGSDFLGSLIKANHDIDEKNRISVDEMVDECKTFYFAGQETTNGLLAWSLLLLAIHTDWQEKARKEVFELFGQHNPNAEGIARLKNMSMILNETLRLYPPIISLLRKVEREVRLGKLIVPANTYVMLPLLALHHDPEIWGQDVDLFKPERFADGVAKATNNNIAGFIPFGFGSRICVGLNFAANEAKIALSMILQRYRPVSLLAYELSVGVLGIVSTMCELSVGRMEMVVFCKRTRGDIDPAVTGVVSVESTSFREELAALQGRVHEERAAARHQRGGSPVRGGQLRRISGVDGSQLRRCCERGVDELPGGIGCAAGRVHEERAAAGHRRGGSPMSGGQLRRIFGVGLRRNSAGSVPIWAGLRFCRRRRYRNMVE</sequence>
<dbReference type="InterPro" id="IPR001128">
    <property type="entry name" value="Cyt_P450"/>
</dbReference>
<dbReference type="EMBL" id="JACTNZ010000012">
    <property type="protein sequence ID" value="KAG5521330.1"/>
    <property type="molecule type" value="Genomic_DNA"/>
</dbReference>
<protein>
    <recommendedName>
        <fullName evidence="15">Cytochrome P450</fullName>
    </recommendedName>
</protein>
<evidence type="ECO:0000256" key="2">
    <source>
        <dbReference type="ARBA" id="ARBA00010617"/>
    </source>
</evidence>
<evidence type="ECO:0000256" key="3">
    <source>
        <dbReference type="ARBA" id="ARBA00022617"/>
    </source>
</evidence>
<evidence type="ECO:0000256" key="12">
    <source>
        <dbReference type="RuleBase" id="RU000461"/>
    </source>
</evidence>
<dbReference type="PANTHER" id="PTHR24282:SF20">
    <property type="entry name" value="CYTOCHROME P450 CYP749A22-LIKE"/>
    <property type="match status" value="1"/>
</dbReference>
<comment type="cofactor">
    <cofactor evidence="11">
        <name>heme</name>
        <dbReference type="ChEBI" id="CHEBI:30413"/>
    </cofactor>
</comment>
<keyword evidence="6" id="KW-1133">Transmembrane helix</keyword>
<evidence type="ECO:0000256" key="4">
    <source>
        <dbReference type="ARBA" id="ARBA00022692"/>
    </source>
</evidence>
<dbReference type="InterPro" id="IPR050665">
    <property type="entry name" value="Cytochrome_P450_Monooxygen"/>
</dbReference>
<dbReference type="GO" id="GO:0005506">
    <property type="term" value="F:iron ion binding"/>
    <property type="evidence" value="ECO:0007669"/>
    <property type="project" value="InterPro"/>
</dbReference>
<evidence type="ECO:0000256" key="8">
    <source>
        <dbReference type="ARBA" id="ARBA00023004"/>
    </source>
</evidence>
<dbReference type="GO" id="GO:0020037">
    <property type="term" value="F:heme binding"/>
    <property type="evidence" value="ECO:0007669"/>
    <property type="project" value="InterPro"/>
</dbReference>
<evidence type="ECO:0000256" key="5">
    <source>
        <dbReference type="ARBA" id="ARBA00022723"/>
    </source>
</evidence>
<evidence type="ECO:0000256" key="1">
    <source>
        <dbReference type="ARBA" id="ARBA00004370"/>
    </source>
</evidence>
<evidence type="ECO:0000256" key="10">
    <source>
        <dbReference type="ARBA" id="ARBA00023136"/>
    </source>
</evidence>
<keyword evidence="9 12" id="KW-0503">Monooxygenase</keyword>
<dbReference type="GO" id="GO:0016020">
    <property type="term" value="C:membrane"/>
    <property type="evidence" value="ECO:0007669"/>
    <property type="project" value="UniProtKB-SubCell"/>
</dbReference>
<dbReference type="InterPro" id="IPR017972">
    <property type="entry name" value="Cyt_P450_CS"/>
</dbReference>
<organism evidence="13 14">
    <name type="scientific">Rhododendron griersonianum</name>
    <dbReference type="NCBI Taxonomy" id="479676"/>
    <lineage>
        <taxon>Eukaryota</taxon>
        <taxon>Viridiplantae</taxon>
        <taxon>Streptophyta</taxon>
        <taxon>Embryophyta</taxon>
        <taxon>Tracheophyta</taxon>
        <taxon>Spermatophyta</taxon>
        <taxon>Magnoliopsida</taxon>
        <taxon>eudicotyledons</taxon>
        <taxon>Gunneridae</taxon>
        <taxon>Pentapetalae</taxon>
        <taxon>asterids</taxon>
        <taxon>Ericales</taxon>
        <taxon>Ericaceae</taxon>
        <taxon>Ericoideae</taxon>
        <taxon>Rhodoreae</taxon>
        <taxon>Rhododendron</taxon>
    </lineage>
</organism>
<evidence type="ECO:0000256" key="11">
    <source>
        <dbReference type="PIRSR" id="PIRSR602401-1"/>
    </source>
</evidence>
<dbReference type="Proteomes" id="UP000823749">
    <property type="component" value="Chromosome 12"/>
</dbReference>
<comment type="subcellular location">
    <subcellularLocation>
        <location evidence="1">Membrane</location>
    </subcellularLocation>
</comment>
<keyword evidence="4" id="KW-0812">Transmembrane</keyword>
<comment type="similarity">
    <text evidence="2 12">Belongs to the cytochrome P450 family.</text>
</comment>
<proteinExistence type="inferred from homology"/>
<dbReference type="InterPro" id="IPR036396">
    <property type="entry name" value="Cyt_P450_sf"/>
</dbReference>
<dbReference type="PANTHER" id="PTHR24282">
    <property type="entry name" value="CYTOCHROME P450 FAMILY MEMBER"/>
    <property type="match status" value="1"/>
</dbReference>
<dbReference type="GO" id="GO:0004497">
    <property type="term" value="F:monooxygenase activity"/>
    <property type="evidence" value="ECO:0007669"/>
    <property type="project" value="UniProtKB-KW"/>
</dbReference>